<dbReference type="InterPro" id="IPR004875">
    <property type="entry name" value="DDE_SF_endonuclease_dom"/>
</dbReference>
<dbReference type="AlphaFoldDB" id="A0A7J7VE37"/>
<sequence length="208" mass="24532">MPKRTYITKEEKSLPGHKPMKDRLTLLSPPRLGRRVDGRVQFYQCKVLPPNTTPLIQPMDQQVISNFKKFYTKALFQRCLEVTSDTELTLREFWENHFNILYCLHVIDKAWRDVSQNDEVSMEELWPDTVPEHVFDDIEEDAPIVEDILSLGKSMCLEMSSDDVEELVEDHQTELTTEELQNVLTEQQQAQLRNCLLKRREEQVFLLH</sequence>
<evidence type="ECO:0000259" key="1">
    <source>
        <dbReference type="Pfam" id="PF03184"/>
    </source>
</evidence>
<dbReference type="Pfam" id="PF03184">
    <property type="entry name" value="DDE_1"/>
    <property type="match status" value="1"/>
</dbReference>
<evidence type="ECO:0000313" key="2">
    <source>
        <dbReference type="EMBL" id="KAF6323389.1"/>
    </source>
</evidence>
<proteinExistence type="predicted"/>
<accession>A0A7J7VE37</accession>
<dbReference type="GO" id="GO:0003676">
    <property type="term" value="F:nucleic acid binding"/>
    <property type="evidence" value="ECO:0007669"/>
    <property type="project" value="InterPro"/>
</dbReference>
<dbReference type="Proteomes" id="UP000585614">
    <property type="component" value="Unassembled WGS sequence"/>
</dbReference>
<name>A0A7J7VE37_RHIFE</name>
<organism evidence="2 3">
    <name type="scientific">Rhinolophus ferrumequinum</name>
    <name type="common">Greater horseshoe bat</name>
    <dbReference type="NCBI Taxonomy" id="59479"/>
    <lineage>
        <taxon>Eukaryota</taxon>
        <taxon>Metazoa</taxon>
        <taxon>Chordata</taxon>
        <taxon>Craniata</taxon>
        <taxon>Vertebrata</taxon>
        <taxon>Euteleostomi</taxon>
        <taxon>Mammalia</taxon>
        <taxon>Eutheria</taxon>
        <taxon>Laurasiatheria</taxon>
        <taxon>Chiroptera</taxon>
        <taxon>Yinpterochiroptera</taxon>
        <taxon>Rhinolophoidea</taxon>
        <taxon>Rhinolophidae</taxon>
        <taxon>Rhinolophinae</taxon>
        <taxon>Rhinolophus</taxon>
    </lineage>
</organism>
<evidence type="ECO:0000313" key="3">
    <source>
        <dbReference type="Proteomes" id="UP000585614"/>
    </source>
</evidence>
<dbReference type="EMBL" id="JACAGC010000013">
    <property type="protein sequence ID" value="KAF6323389.1"/>
    <property type="molecule type" value="Genomic_DNA"/>
</dbReference>
<protein>
    <recommendedName>
        <fullName evidence="1">DDE-1 domain-containing protein</fullName>
    </recommendedName>
</protein>
<gene>
    <name evidence="2" type="ORF">mRhiFer1_008367</name>
</gene>
<feature type="domain" description="DDE-1" evidence="1">
    <location>
        <begin position="45"/>
        <end position="117"/>
    </location>
</feature>
<reference evidence="2 3" key="1">
    <citation type="journal article" date="2020" name="Nature">
        <title>Six reference-quality genomes reveal evolution of bat adaptations.</title>
        <authorList>
            <person name="Jebb D."/>
            <person name="Huang Z."/>
            <person name="Pippel M."/>
            <person name="Hughes G.M."/>
            <person name="Lavrichenko K."/>
            <person name="Devanna P."/>
            <person name="Winkler S."/>
            <person name="Jermiin L.S."/>
            <person name="Skirmuntt E.C."/>
            <person name="Katzourakis A."/>
            <person name="Burkitt-Gray L."/>
            <person name="Ray D.A."/>
            <person name="Sullivan K.A.M."/>
            <person name="Roscito J.G."/>
            <person name="Kirilenko B.M."/>
            <person name="Davalos L.M."/>
            <person name="Corthals A.P."/>
            <person name="Power M.L."/>
            <person name="Jones G."/>
            <person name="Ransome R.D."/>
            <person name="Dechmann D.K.N."/>
            <person name="Locatelli A.G."/>
            <person name="Puechmaille S.J."/>
            <person name="Fedrigo O."/>
            <person name="Jarvis E.D."/>
            <person name="Hiller M."/>
            <person name="Vernes S.C."/>
            <person name="Myers E.W."/>
            <person name="Teeling E.C."/>
        </authorList>
    </citation>
    <scope>NUCLEOTIDE SEQUENCE [LARGE SCALE GENOMIC DNA]</scope>
    <source>
        <strain evidence="2">MRhiFer1</strain>
        <tissue evidence="2">Lung</tissue>
    </source>
</reference>
<comment type="caution">
    <text evidence="2">The sequence shown here is derived from an EMBL/GenBank/DDBJ whole genome shotgun (WGS) entry which is preliminary data.</text>
</comment>